<evidence type="ECO:0000313" key="2">
    <source>
        <dbReference type="Proteomes" id="UP000020825"/>
    </source>
</evidence>
<sequence>MVERRARWVVRVIVSMLLFPGHDEADERAMIEEFVVPIVAPVSARG</sequence>
<comment type="caution">
    <text evidence="1">The sequence shown here is derived from an EMBL/GenBank/DDBJ whole genome shotgun (WGS) entry which is preliminary data.</text>
</comment>
<name>X8CPQ3_MYCIT</name>
<accession>X8CPQ3</accession>
<proteinExistence type="predicted"/>
<evidence type="ECO:0000313" key="1">
    <source>
        <dbReference type="EMBL" id="EUA58029.1"/>
    </source>
</evidence>
<dbReference type="Proteomes" id="UP000020825">
    <property type="component" value="Unassembled WGS sequence"/>
</dbReference>
<dbReference type="PATRIC" id="fig|1299331.3.peg.1132"/>
<gene>
    <name evidence="1" type="ORF">I550_1161</name>
</gene>
<organism evidence="1 2">
    <name type="scientific">Mycobacterium intracellulare 1956</name>
    <dbReference type="NCBI Taxonomy" id="1299331"/>
    <lineage>
        <taxon>Bacteria</taxon>
        <taxon>Bacillati</taxon>
        <taxon>Actinomycetota</taxon>
        <taxon>Actinomycetes</taxon>
        <taxon>Mycobacteriales</taxon>
        <taxon>Mycobacteriaceae</taxon>
        <taxon>Mycobacterium</taxon>
        <taxon>Mycobacterium avium complex (MAC)</taxon>
    </lineage>
</organism>
<protein>
    <submittedName>
        <fullName evidence="1">TetR family transcriptional regulator domain protein</fullName>
    </submittedName>
</protein>
<reference evidence="1 2" key="1">
    <citation type="submission" date="2013-12" db="EMBL/GenBank/DDBJ databases">
        <authorList>
            <person name="Zelazny A."/>
            <person name="Olivier K."/>
            <person name="Holland S."/>
            <person name="Lenaerts A."/>
            <person name="Ordway D."/>
            <person name="DeGroote M.A."/>
            <person name="Parker T."/>
            <person name="Sizemore C."/>
            <person name="Tallon L.J."/>
            <person name="Sadzewicz L.K."/>
            <person name="Sengamalay N."/>
            <person name="Fraser C.M."/>
            <person name="Hine E."/>
            <person name="Shefchek K.A."/>
            <person name="Das S.P."/>
            <person name="Tettelin H."/>
        </authorList>
    </citation>
    <scope>NUCLEOTIDE SEQUENCE [LARGE SCALE GENOMIC DNA]</scope>
    <source>
        <strain evidence="1 2">1956</strain>
    </source>
</reference>
<dbReference type="AlphaFoldDB" id="X8CPQ3"/>
<dbReference type="EMBL" id="JAOG01000001">
    <property type="protein sequence ID" value="EUA58029.1"/>
    <property type="molecule type" value="Genomic_DNA"/>
</dbReference>